<proteinExistence type="predicted"/>
<keyword evidence="2" id="KW-1185">Reference proteome</keyword>
<dbReference type="AlphaFoldDB" id="A0A2N5N9X0"/>
<gene>
    <name evidence="1" type="ORF">B8V81_1304</name>
</gene>
<evidence type="ECO:0000313" key="2">
    <source>
        <dbReference type="Proteomes" id="UP000234789"/>
    </source>
</evidence>
<protein>
    <recommendedName>
        <fullName evidence="3">Phage protein</fullName>
    </recommendedName>
</protein>
<evidence type="ECO:0008006" key="3">
    <source>
        <dbReference type="Google" id="ProtNLM"/>
    </source>
</evidence>
<sequence length="137" mass="15110">MSESWIDVLLDRLRAAFPDYAVSAGQSEPPPAQPSLELVELAVERQRLLGGRWREACRLALICRSAERADLVAERLLPLLASVPLADGRFAKGSAVSRELAEGKVVFTWSVRLDGADETDRPPLMRSLRKEVESNGI</sequence>
<name>A0A2N5N9X0_9BACL</name>
<accession>A0A2N5N9X0</accession>
<dbReference type="EMBL" id="NFEZ01000003">
    <property type="protein sequence ID" value="PLT47080.1"/>
    <property type="molecule type" value="Genomic_DNA"/>
</dbReference>
<reference evidence="1 2" key="1">
    <citation type="submission" date="2017-05" db="EMBL/GenBank/DDBJ databases">
        <title>Functional genome analysis of Paenibacillus pasadenensis strain R16: insights on endophytic life style and antifungal activity.</title>
        <authorList>
            <person name="Passera A."/>
            <person name="Marcolungo L."/>
            <person name="Casati P."/>
            <person name="Brasca M."/>
            <person name="Quaglino F."/>
            <person name="Delledonne M."/>
        </authorList>
    </citation>
    <scope>NUCLEOTIDE SEQUENCE [LARGE SCALE GENOMIC DNA]</scope>
    <source>
        <strain evidence="1 2">R16</strain>
    </source>
</reference>
<evidence type="ECO:0000313" key="1">
    <source>
        <dbReference type="EMBL" id="PLT47080.1"/>
    </source>
</evidence>
<dbReference type="Proteomes" id="UP000234789">
    <property type="component" value="Unassembled WGS sequence"/>
</dbReference>
<dbReference type="RefSeq" id="WP_101807996.1">
    <property type="nucleotide sequence ID" value="NZ_NFEZ01000003.1"/>
</dbReference>
<organism evidence="1 2">
    <name type="scientific">Paenibacillus pasadenensis</name>
    <dbReference type="NCBI Taxonomy" id="217090"/>
    <lineage>
        <taxon>Bacteria</taxon>
        <taxon>Bacillati</taxon>
        <taxon>Bacillota</taxon>
        <taxon>Bacilli</taxon>
        <taxon>Bacillales</taxon>
        <taxon>Paenibacillaceae</taxon>
        <taxon>Paenibacillus</taxon>
    </lineage>
</organism>
<comment type="caution">
    <text evidence="1">The sequence shown here is derived from an EMBL/GenBank/DDBJ whole genome shotgun (WGS) entry which is preliminary data.</text>
</comment>